<gene>
    <name evidence="4" type="ORF">SAMN06265784_104341</name>
</gene>
<dbReference type="Gene3D" id="2.160.20.20">
    <property type="match status" value="2"/>
</dbReference>
<dbReference type="InterPro" id="IPR011050">
    <property type="entry name" value="Pectin_lyase_fold/virulence"/>
</dbReference>
<dbReference type="InterPro" id="IPR012332">
    <property type="entry name" value="Autotransporter_pectin_lyase_C"/>
</dbReference>
<dbReference type="NCBIfam" id="TIGR01414">
    <property type="entry name" value="autotrans_barl"/>
    <property type="match status" value="1"/>
</dbReference>
<dbReference type="GO" id="GO:0019867">
    <property type="term" value="C:outer membrane"/>
    <property type="evidence" value="ECO:0007669"/>
    <property type="project" value="InterPro"/>
</dbReference>
<dbReference type="EMBL" id="FXAT01000004">
    <property type="protein sequence ID" value="SMG45131.1"/>
    <property type="molecule type" value="Genomic_DNA"/>
</dbReference>
<dbReference type="AlphaFoldDB" id="A0A1X7KV26"/>
<keyword evidence="5" id="KW-1185">Reference proteome</keyword>
<accession>A0A1X7KV26</accession>
<name>A0A1X7KV26_9BURK</name>
<dbReference type="SUPFAM" id="SSF103515">
    <property type="entry name" value="Autotransporter"/>
    <property type="match status" value="1"/>
</dbReference>
<protein>
    <submittedName>
        <fullName evidence="4">Outer membrane autotransporter barrel domain-containing protein</fullName>
    </submittedName>
</protein>
<dbReference type="NCBIfam" id="TIGR02601">
    <property type="entry name" value="autotrns_rpt"/>
    <property type="match status" value="1"/>
</dbReference>
<dbReference type="Proteomes" id="UP000193228">
    <property type="component" value="Unassembled WGS sequence"/>
</dbReference>
<dbReference type="Gene3D" id="2.40.128.130">
    <property type="entry name" value="Autotransporter beta-domain"/>
    <property type="match status" value="1"/>
</dbReference>
<keyword evidence="1" id="KW-0732">Signal</keyword>
<evidence type="ECO:0000313" key="4">
    <source>
        <dbReference type="EMBL" id="SMG45131.1"/>
    </source>
</evidence>
<dbReference type="InterPro" id="IPR036709">
    <property type="entry name" value="Autotransporte_beta_dom_sf"/>
</dbReference>
<dbReference type="PROSITE" id="PS51208">
    <property type="entry name" value="AUTOTRANSPORTER"/>
    <property type="match status" value="1"/>
</dbReference>
<evidence type="ECO:0000256" key="1">
    <source>
        <dbReference type="ARBA" id="ARBA00022729"/>
    </source>
</evidence>
<evidence type="ECO:0000313" key="5">
    <source>
        <dbReference type="Proteomes" id="UP000193228"/>
    </source>
</evidence>
<sequence>MSQVNESDGVRVVLSAPQLVAELSRQSFRPIEMRQITRRRKRESRWQEQFMSRNSFRKKSTVAAVLLLATNLANAQAVSVTDGSTVSVGGSLATTGNGPLAIGLYVTNGSTATGSANITTGGTGAHGVRAESGGNVRLDGGSVTTAGQQAVGVFASQGKANATLTGVTIQTSGDWSAGAEANNDSVVTLHDGSISTSGQYAYGLYNIGTGANLSATGTVVTTTGYYSAAAYNQAGGLMTLDDVSLTTAGVGAHGVQIGSRGVIGDGSTSDVVNISNSTVTTTGASSEGLLASDNATLNGTNVNVSTSGANSFGAAAEFGAQMQLQGGSVTTTGDGGAGLLAAGMPATVGDPGTAVSSLTASGLTVSTSGQNAPAAFVAAGSRLSATDSTITATGAGSDALLAQHLDTAAPATASFTGSTLASTQGDGLHANGVALDVNLNNSTVTAGANVMNADSDVQSGVGGVLNVVADASTLTGAASVDPASTLNTTLQNNSTWNVTGPSEVSTLTLDNGTVRYLSAAQLNAGSLTLGAGGGTFDTNGFDAGVNADIGGSGALLKAGNGTLALSGTNTYSGNTTVGAGTLQAGSAGAFSPASGFTVASVGVLDLNGFNQTVASLGNSGTVRFGTAPGTVLTVAGDYAGNGGVLVMNTALGDSSSATDLLHVQGATSGSTGVQVLNAGGLGAQTTGDGIMMVQVDGASNGVFAQASRVEAGAYEYTLHKGGLGGDAANGNWYLRSTLEEDQPPSVASFGDPQPVAEGASTQDPAPLAYRPGAIGYAMTPQLNASYGFSMLGTLHQRVGDVPGAVRPSNANTNGVWGRIDGQTLQAGAMNRFSADSRSFFAQFGKDWTVASSENGGSTHAGVTLTVGSASADFSDSLRSLAGLETSTGSVQTQMQAMGGYWTRYLADGAYSDSVVQVSRYHNRYDDSVGNTPDQNGFSIAASEEIGKPFQLAQLPVAFEPQAQLAYQYMNLNGFSDNVSAVSGTITNSLRGRIGFRIFRADMENESKTSTATPYVMANVLHDFLAPGQTVVGGTPFNAGFSRTWLDVGAGLTAAYGKRGELYASAGYQRNLGGQRREGATGRVGFRYSW</sequence>
<dbReference type="PANTHER" id="PTHR35037:SF3">
    <property type="entry name" value="C-TERMINAL REGION OF AIDA-LIKE PROTEIN"/>
    <property type="match status" value="1"/>
</dbReference>
<dbReference type="Pfam" id="PF18883">
    <property type="entry name" value="AC_1"/>
    <property type="match status" value="1"/>
</dbReference>
<dbReference type="SMART" id="SM00869">
    <property type="entry name" value="Autotransporter"/>
    <property type="match status" value="1"/>
</dbReference>
<dbReference type="InterPro" id="IPR006315">
    <property type="entry name" value="OM_autotransptr_brl_dom"/>
</dbReference>
<dbReference type="InterPro" id="IPR051551">
    <property type="entry name" value="Autotransporter_adhesion"/>
</dbReference>
<dbReference type="InterPro" id="IPR043990">
    <property type="entry name" value="AC_1"/>
</dbReference>
<feature type="region of interest" description="Disordered" evidence="2">
    <location>
        <begin position="742"/>
        <end position="764"/>
    </location>
</feature>
<feature type="domain" description="Autotransporter" evidence="3">
    <location>
        <begin position="808"/>
        <end position="1089"/>
    </location>
</feature>
<dbReference type="Pfam" id="PF12951">
    <property type="entry name" value="PATR"/>
    <property type="match status" value="1"/>
</dbReference>
<evidence type="ECO:0000256" key="2">
    <source>
        <dbReference type="SAM" id="MobiDB-lite"/>
    </source>
</evidence>
<dbReference type="STRING" id="1515439.SAMN06265784_104341"/>
<dbReference type="OrthoDB" id="8613300at2"/>
<dbReference type="Pfam" id="PF03797">
    <property type="entry name" value="Autotransporter"/>
    <property type="match status" value="1"/>
</dbReference>
<evidence type="ECO:0000259" key="3">
    <source>
        <dbReference type="PROSITE" id="PS51208"/>
    </source>
</evidence>
<dbReference type="InterPro" id="IPR005546">
    <property type="entry name" value="Autotransporte_beta"/>
</dbReference>
<dbReference type="CDD" id="cd01344">
    <property type="entry name" value="PL2_Passenger_AT"/>
    <property type="match status" value="1"/>
</dbReference>
<dbReference type="SUPFAM" id="SSF51126">
    <property type="entry name" value="Pectin lyase-like"/>
    <property type="match status" value="2"/>
</dbReference>
<dbReference type="PANTHER" id="PTHR35037">
    <property type="entry name" value="C-TERMINAL REGION OF AIDA-LIKE PROTEIN"/>
    <property type="match status" value="1"/>
</dbReference>
<reference evidence="5" key="1">
    <citation type="submission" date="2017-04" db="EMBL/GenBank/DDBJ databases">
        <authorList>
            <person name="Varghese N."/>
            <person name="Submissions S."/>
        </authorList>
    </citation>
    <scope>NUCLEOTIDE SEQUENCE [LARGE SCALE GENOMIC DNA]</scope>
    <source>
        <strain evidence="5">LMG 29540</strain>
    </source>
</reference>
<dbReference type="InterPro" id="IPR013425">
    <property type="entry name" value="Autotrns_rpt"/>
</dbReference>
<organism evidence="4 5">
    <name type="scientific">Paraburkholderia susongensis</name>
    <dbReference type="NCBI Taxonomy" id="1515439"/>
    <lineage>
        <taxon>Bacteria</taxon>
        <taxon>Pseudomonadati</taxon>
        <taxon>Pseudomonadota</taxon>
        <taxon>Betaproteobacteria</taxon>
        <taxon>Burkholderiales</taxon>
        <taxon>Burkholderiaceae</taxon>
        <taxon>Paraburkholderia</taxon>
    </lineage>
</organism>
<proteinExistence type="predicted"/>